<feature type="compositionally biased region" description="Basic and acidic residues" evidence="1">
    <location>
        <begin position="176"/>
        <end position="197"/>
    </location>
</feature>
<dbReference type="AlphaFoldDB" id="A0A226DS23"/>
<protein>
    <submittedName>
        <fullName evidence="2">Uncharacterized protein</fullName>
    </submittedName>
</protein>
<organism evidence="2 3">
    <name type="scientific">Folsomia candida</name>
    <name type="common">Springtail</name>
    <dbReference type="NCBI Taxonomy" id="158441"/>
    <lineage>
        <taxon>Eukaryota</taxon>
        <taxon>Metazoa</taxon>
        <taxon>Ecdysozoa</taxon>
        <taxon>Arthropoda</taxon>
        <taxon>Hexapoda</taxon>
        <taxon>Collembola</taxon>
        <taxon>Entomobryomorpha</taxon>
        <taxon>Isotomoidea</taxon>
        <taxon>Isotomidae</taxon>
        <taxon>Proisotominae</taxon>
        <taxon>Folsomia</taxon>
    </lineage>
</organism>
<evidence type="ECO:0000313" key="2">
    <source>
        <dbReference type="EMBL" id="OXA47491.1"/>
    </source>
</evidence>
<feature type="region of interest" description="Disordered" evidence="1">
    <location>
        <begin position="145"/>
        <end position="247"/>
    </location>
</feature>
<proteinExistence type="predicted"/>
<comment type="caution">
    <text evidence="2">The sequence shown here is derived from an EMBL/GenBank/DDBJ whole genome shotgun (WGS) entry which is preliminary data.</text>
</comment>
<feature type="compositionally biased region" description="Pro residues" evidence="1">
    <location>
        <begin position="145"/>
        <end position="156"/>
    </location>
</feature>
<dbReference type="EMBL" id="LNIX01000013">
    <property type="protein sequence ID" value="OXA47491.1"/>
    <property type="molecule type" value="Genomic_DNA"/>
</dbReference>
<sequence>MASSSTSDDISILLASTSTHWNVTDGLFFISPSSVQPNYFHIVTLSRRNPYTFTQDLVTYDLPYYRISHFSLQDYRVVITFIKPSDLPTEFSALPTLYIPNKVRAKAMEWVEPLQYYYHAAHRGLMTELFAWAYAFKMSAVMMMPPPPPPPPPPPRKPNDKEKGERVEKDEEEDKDKDKVEKENRQEKQEDQEERGKGAPVKRVNLHGSPPPSCDRRGGAPRGRRGARPHPYTRGGRTHPQPDPPIRRNSFVVRFCFACGAEAHPRAPACQRCRVRFQGRRCGACFAPVAAVREIRRLKYVGGVMSEMKAKFWSSFESGKVVTQR</sequence>
<reference evidence="2 3" key="1">
    <citation type="submission" date="2015-12" db="EMBL/GenBank/DDBJ databases">
        <title>The genome of Folsomia candida.</title>
        <authorList>
            <person name="Faddeeva A."/>
            <person name="Derks M.F."/>
            <person name="Anvar Y."/>
            <person name="Smit S."/>
            <person name="Van Straalen N."/>
            <person name="Roelofs D."/>
        </authorList>
    </citation>
    <scope>NUCLEOTIDE SEQUENCE [LARGE SCALE GENOMIC DNA]</scope>
    <source>
        <strain evidence="2 3">VU population</strain>
        <tissue evidence="2">Whole body</tissue>
    </source>
</reference>
<dbReference type="Proteomes" id="UP000198287">
    <property type="component" value="Unassembled WGS sequence"/>
</dbReference>
<feature type="compositionally biased region" description="Basic and acidic residues" evidence="1">
    <location>
        <begin position="157"/>
        <end position="169"/>
    </location>
</feature>
<evidence type="ECO:0000256" key="1">
    <source>
        <dbReference type="SAM" id="MobiDB-lite"/>
    </source>
</evidence>
<accession>A0A226DS23</accession>
<name>A0A226DS23_FOLCA</name>
<keyword evidence="3" id="KW-1185">Reference proteome</keyword>
<gene>
    <name evidence="2" type="ORF">Fcan01_17859</name>
</gene>
<evidence type="ECO:0000313" key="3">
    <source>
        <dbReference type="Proteomes" id="UP000198287"/>
    </source>
</evidence>